<dbReference type="GO" id="GO:0005886">
    <property type="term" value="C:plasma membrane"/>
    <property type="evidence" value="ECO:0007669"/>
    <property type="project" value="UniProtKB-SubCell"/>
</dbReference>
<dbReference type="FunFam" id="1.10.357.140:FF:000001">
    <property type="entry name" value="Protoheme IX farnesyltransferase"/>
    <property type="match status" value="1"/>
</dbReference>
<dbReference type="NCBIfam" id="TIGR01473">
    <property type="entry name" value="cyoE_ctaB"/>
    <property type="match status" value="1"/>
</dbReference>
<dbReference type="InterPro" id="IPR044878">
    <property type="entry name" value="UbiA_sf"/>
</dbReference>
<evidence type="ECO:0000256" key="2">
    <source>
        <dbReference type="ARBA" id="ARBA00004919"/>
    </source>
</evidence>
<evidence type="ECO:0000256" key="5">
    <source>
        <dbReference type="ARBA" id="ARBA00022692"/>
    </source>
</evidence>
<dbReference type="GO" id="GO:0048034">
    <property type="term" value="P:heme O biosynthetic process"/>
    <property type="evidence" value="ECO:0007669"/>
    <property type="project" value="UniProtKB-UniRule"/>
</dbReference>
<protein>
    <recommendedName>
        <fullName evidence="10">Protoheme IX farnesyltransferase</fullName>
        <ecNumber evidence="10">2.5.1.141</ecNumber>
    </recommendedName>
    <alternativeName>
        <fullName evidence="10">Heme B farnesyltransferase</fullName>
    </alternativeName>
    <alternativeName>
        <fullName evidence="10">Heme O synthase</fullName>
    </alternativeName>
</protein>
<reference evidence="11 12" key="1">
    <citation type="submission" date="2018-03" db="EMBL/GenBank/DDBJ databases">
        <title>Alkalicoccus saliphilus sp. nov., isolated from a mineral pool.</title>
        <authorList>
            <person name="Zhao B."/>
        </authorList>
    </citation>
    <scope>NUCLEOTIDE SEQUENCE [LARGE SCALE GENOMIC DNA]</scope>
    <source>
        <strain evidence="11 12">6AG</strain>
    </source>
</reference>
<comment type="subcellular location">
    <subcellularLocation>
        <location evidence="1 10">Cell membrane</location>
        <topology evidence="1 10">Multi-pass membrane protein</topology>
    </subcellularLocation>
</comment>
<evidence type="ECO:0000256" key="3">
    <source>
        <dbReference type="ARBA" id="ARBA00022475"/>
    </source>
</evidence>
<feature type="transmembrane region" description="Helical" evidence="10">
    <location>
        <begin position="189"/>
        <end position="210"/>
    </location>
</feature>
<keyword evidence="7 10" id="KW-0350">Heme biosynthesis</keyword>
<evidence type="ECO:0000256" key="6">
    <source>
        <dbReference type="ARBA" id="ARBA00022989"/>
    </source>
</evidence>
<comment type="caution">
    <text evidence="11">The sequence shown here is derived from an EMBL/GenBank/DDBJ whole genome shotgun (WGS) entry which is preliminary data.</text>
</comment>
<organism evidence="11 12">
    <name type="scientific">Alkalicoccus saliphilus</name>
    <dbReference type="NCBI Taxonomy" id="200989"/>
    <lineage>
        <taxon>Bacteria</taxon>
        <taxon>Bacillati</taxon>
        <taxon>Bacillota</taxon>
        <taxon>Bacilli</taxon>
        <taxon>Bacillales</taxon>
        <taxon>Bacillaceae</taxon>
        <taxon>Alkalicoccus</taxon>
    </lineage>
</organism>
<feature type="transmembrane region" description="Helical" evidence="10">
    <location>
        <begin position="238"/>
        <end position="266"/>
    </location>
</feature>
<evidence type="ECO:0000256" key="7">
    <source>
        <dbReference type="ARBA" id="ARBA00023133"/>
    </source>
</evidence>
<gene>
    <name evidence="10" type="primary">ctaB</name>
    <name evidence="11" type="ORF">C6Y45_05305</name>
</gene>
<evidence type="ECO:0000256" key="9">
    <source>
        <dbReference type="ARBA" id="ARBA00047690"/>
    </source>
</evidence>
<keyword evidence="12" id="KW-1185">Reference proteome</keyword>
<comment type="subunit">
    <text evidence="10">Interacts with CtaA.</text>
</comment>
<feature type="transmembrane region" description="Helical" evidence="10">
    <location>
        <begin position="286"/>
        <end position="308"/>
    </location>
</feature>
<keyword evidence="8 10" id="KW-0472">Membrane</keyword>
<dbReference type="PROSITE" id="PS00943">
    <property type="entry name" value="UBIA"/>
    <property type="match status" value="1"/>
</dbReference>
<dbReference type="Proteomes" id="UP000240509">
    <property type="component" value="Unassembled WGS sequence"/>
</dbReference>
<dbReference type="HAMAP" id="MF_00154">
    <property type="entry name" value="CyoE_CtaB"/>
    <property type="match status" value="1"/>
</dbReference>
<evidence type="ECO:0000256" key="1">
    <source>
        <dbReference type="ARBA" id="ARBA00004651"/>
    </source>
</evidence>
<name>A0A2T4U8M3_9BACI</name>
<dbReference type="EC" id="2.5.1.141" evidence="10"/>
<feature type="transmembrane region" description="Helical" evidence="10">
    <location>
        <begin position="38"/>
        <end position="57"/>
    </location>
</feature>
<feature type="transmembrane region" description="Helical" evidence="10">
    <location>
        <begin position="138"/>
        <end position="156"/>
    </location>
</feature>
<evidence type="ECO:0000256" key="8">
    <source>
        <dbReference type="ARBA" id="ARBA00023136"/>
    </source>
</evidence>
<feature type="transmembrane region" description="Helical" evidence="10">
    <location>
        <begin position="69"/>
        <end position="90"/>
    </location>
</feature>
<dbReference type="Gene3D" id="1.10.357.140">
    <property type="entry name" value="UbiA prenyltransferase"/>
    <property type="match status" value="1"/>
</dbReference>
<comment type="similarity">
    <text evidence="10">Belongs to the UbiA prenyltransferase family. Protoheme IX farnesyltransferase subfamily.</text>
</comment>
<dbReference type="CDD" id="cd13957">
    <property type="entry name" value="PT_UbiA_Cox10"/>
    <property type="match status" value="1"/>
</dbReference>
<dbReference type="InterPro" id="IPR030470">
    <property type="entry name" value="UbiA_prenylTrfase_CS"/>
</dbReference>
<proteinExistence type="inferred from homology"/>
<accession>A0A2T4U8M3</accession>
<comment type="miscellaneous">
    <text evidence="10">Carbon 2 of the heme B porphyrin ring is defined according to the Fischer nomenclature.</text>
</comment>
<dbReference type="AlphaFoldDB" id="A0A2T4U8M3"/>
<sequence length="311" mass="33703">MKLSKLNAMSSAETVTSVSEVSSSTFSWRDYVTISKTGIVMSNLITAFTGLYLAAYYTGTTLAANALTAFMALVGSALIIAGGCALNNYIDRDIDHLMERTKDRPTVTGKLTGKQTLTYGLAVSLAGTAFLAAASLTAALIGVIGLIFYVVLYTMWTKRTTTLNTIVGSFAGAVPPLIGWAAVDPGLHPYAWALFLIMFIWQPPHFLALAMRRVDEYRAAGIPMLPVKAGFALTKRQIIWYVAALIPVSLLVADFGAVYTSAALILGGSWLIYGLTGLKAKDDMKWATGMFIYSLYYMTVMFVLMVLVHMF</sequence>
<keyword evidence="5 10" id="KW-0812">Transmembrane</keyword>
<feature type="transmembrane region" description="Helical" evidence="10">
    <location>
        <begin position="163"/>
        <end position="183"/>
    </location>
</feature>
<dbReference type="PANTHER" id="PTHR43448">
    <property type="entry name" value="PROTOHEME IX FARNESYLTRANSFERASE, MITOCHONDRIAL"/>
    <property type="match status" value="1"/>
</dbReference>
<dbReference type="UniPathway" id="UPA00834">
    <property type="reaction ID" value="UER00712"/>
</dbReference>
<comment type="pathway">
    <text evidence="2 10">Porphyrin-containing compound metabolism; heme O biosynthesis; heme O from protoheme: step 1/1.</text>
</comment>
<dbReference type="EMBL" id="PZJJ01000005">
    <property type="protein sequence ID" value="PTL39735.1"/>
    <property type="molecule type" value="Genomic_DNA"/>
</dbReference>
<evidence type="ECO:0000313" key="11">
    <source>
        <dbReference type="EMBL" id="PTL39735.1"/>
    </source>
</evidence>
<dbReference type="OrthoDB" id="9814417at2"/>
<dbReference type="GO" id="GO:0008495">
    <property type="term" value="F:protoheme IX farnesyltransferase activity"/>
    <property type="evidence" value="ECO:0007669"/>
    <property type="project" value="UniProtKB-UniRule"/>
</dbReference>
<evidence type="ECO:0000256" key="10">
    <source>
        <dbReference type="HAMAP-Rule" id="MF_00154"/>
    </source>
</evidence>
<dbReference type="Pfam" id="PF01040">
    <property type="entry name" value="UbiA"/>
    <property type="match status" value="1"/>
</dbReference>
<keyword evidence="6 10" id="KW-1133">Transmembrane helix</keyword>
<comment type="catalytic activity">
    <reaction evidence="9 10">
        <text>heme b + (2E,6E)-farnesyl diphosphate + H2O = Fe(II)-heme o + diphosphate</text>
        <dbReference type="Rhea" id="RHEA:28070"/>
        <dbReference type="ChEBI" id="CHEBI:15377"/>
        <dbReference type="ChEBI" id="CHEBI:33019"/>
        <dbReference type="ChEBI" id="CHEBI:60344"/>
        <dbReference type="ChEBI" id="CHEBI:60530"/>
        <dbReference type="ChEBI" id="CHEBI:175763"/>
        <dbReference type="EC" id="2.5.1.141"/>
    </reaction>
</comment>
<evidence type="ECO:0000313" key="12">
    <source>
        <dbReference type="Proteomes" id="UP000240509"/>
    </source>
</evidence>
<keyword evidence="3 10" id="KW-1003">Cell membrane</keyword>
<dbReference type="InterPro" id="IPR006369">
    <property type="entry name" value="Protohaem_IX_farnesylTrfase"/>
</dbReference>
<dbReference type="InterPro" id="IPR000537">
    <property type="entry name" value="UbiA_prenyltransferase"/>
</dbReference>
<evidence type="ECO:0000256" key="4">
    <source>
        <dbReference type="ARBA" id="ARBA00022679"/>
    </source>
</evidence>
<feature type="transmembrane region" description="Helical" evidence="10">
    <location>
        <begin position="111"/>
        <end position="132"/>
    </location>
</feature>
<dbReference type="PANTHER" id="PTHR43448:SF2">
    <property type="entry name" value="PROTOHEME IX FARNESYLTRANSFERASE, MITOCHONDRIAL"/>
    <property type="match status" value="1"/>
</dbReference>
<keyword evidence="4 10" id="KW-0808">Transferase</keyword>
<comment type="function">
    <text evidence="10">Converts heme B (protoheme IX) to heme O by substitution of the vinyl group on carbon 2 of heme B porphyrin ring with a hydroxyethyl farnesyl side group.</text>
</comment>